<gene>
    <name evidence="2" type="ORF">EXIGLDRAFT_418635</name>
</gene>
<name>A0A165PU06_EXIGL</name>
<organism evidence="2 3">
    <name type="scientific">Exidia glandulosa HHB12029</name>
    <dbReference type="NCBI Taxonomy" id="1314781"/>
    <lineage>
        <taxon>Eukaryota</taxon>
        <taxon>Fungi</taxon>
        <taxon>Dikarya</taxon>
        <taxon>Basidiomycota</taxon>
        <taxon>Agaricomycotina</taxon>
        <taxon>Agaricomycetes</taxon>
        <taxon>Auriculariales</taxon>
        <taxon>Exidiaceae</taxon>
        <taxon>Exidia</taxon>
    </lineage>
</organism>
<protein>
    <submittedName>
        <fullName evidence="2">Uncharacterized protein</fullName>
    </submittedName>
</protein>
<dbReference type="InParanoid" id="A0A165PU06"/>
<feature type="region of interest" description="Disordered" evidence="1">
    <location>
        <begin position="1"/>
        <end position="26"/>
    </location>
</feature>
<sequence length="194" mass="21931">MPYHRLPPPIAPYNPTLPTTSSPPQRLPARLLSPILPRRATRLFGICIHSPVLLRPRRREDCRAIAIPSPALRDSATAVGNQLPCRAFGDQPRRHHQLRSVRSFRMADVLCALRRFLLLSREDAVHARLFEFDLHTTHRTRTLLPSRVGRSGDTTLASLLHSHMLFHTHLSQQCTHTQVQHQLDLASPASSLAQ</sequence>
<dbReference type="EMBL" id="KV425887">
    <property type="protein sequence ID" value="KZW02666.1"/>
    <property type="molecule type" value="Genomic_DNA"/>
</dbReference>
<keyword evidence="3" id="KW-1185">Reference proteome</keyword>
<evidence type="ECO:0000256" key="1">
    <source>
        <dbReference type="SAM" id="MobiDB-lite"/>
    </source>
</evidence>
<accession>A0A165PU06</accession>
<evidence type="ECO:0000313" key="2">
    <source>
        <dbReference type="EMBL" id="KZW02666.1"/>
    </source>
</evidence>
<dbReference type="Proteomes" id="UP000077266">
    <property type="component" value="Unassembled WGS sequence"/>
</dbReference>
<dbReference type="AlphaFoldDB" id="A0A165PU06"/>
<reference evidence="2 3" key="1">
    <citation type="journal article" date="2016" name="Mol. Biol. Evol.">
        <title>Comparative Genomics of Early-Diverging Mushroom-Forming Fungi Provides Insights into the Origins of Lignocellulose Decay Capabilities.</title>
        <authorList>
            <person name="Nagy L.G."/>
            <person name="Riley R."/>
            <person name="Tritt A."/>
            <person name="Adam C."/>
            <person name="Daum C."/>
            <person name="Floudas D."/>
            <person name="Sun H."/>
            <person name="Yadav J.S."/>
            <person name="Pangilinan J."/>
            <person name="Larsson K.H."/>
            <person name="Matsuura K."/>
            <person name="Barry K."/>
            <person name="Labutti K."/>
            <person name="Kuo R."/>
            <person name="Ohm R.A."/>
            <person name="Bhattacharya S.S."/>
            <person name="Shirouzu T."/>
            <person name="Yoshinaga Y."/>
            <person name="Martin F.M."/>
            <person name="Grigoriev I.V."/>
            <person name="Hibbett D.S."/>
        </authorList>
    </citation>
    <scope>NUCLEOTIDE SEQUENCE [LARGE SCALE GENOMIC DNA]</scope>
    <source>
        <strain evidence="2 3">HHB12029</strain>
    </source>
</reference>
<evidence type="ECO:0000313" key="3">
    <source>
        <dbReference type="Proteomes" id="UP000077266"/>
    </source>
</evidence>
<proteinExistence type="predicted"/>
<feature type="compositionally biased region" description="Pro residues" evidence="1">
    <location>
        <begin position="1"/>
        <end position="12"/>
    </location>
</feature>